<dbReference type="PANTHER" id="PTHR13693">
    <property type="entry name" value="CLASS II AMINOTRANSFERASE/8-AMINO-7-OXONONANOATE SYNTHASE"/>
    <property type="match status" value="1"/>
</dbReference>
<dbReference type="PANTHER" id="PTHR13693:SF100">
    <property type="entry name" value="8-AMINO-7-OXONONANOATE SYNTHASE"/>
    <property type="match status" value="1"/>
</dbReference>
<dbReference type="GO" id="GO:0009102">
    <property type="term" value="P:biotin biosynthetic process"/>
    <property type="evidence" value="ECO:0007669"/>
    <property type="project" value="UniProtKB-UniRule"/>
</dbReference>
<dbReference type="RefSeq" id="WP_066325584.1">
    <property type="nucleotide sequence ID" value="NZ_CP015438.1"/>
</dbReference>
<keyword evidence="6 11" id="KW-0808">Transferase</keyword>
<evidence type="ECO:0000256" key="4">
    <source>
        <dbReference type="ARBA" id="ARBA00010008"/>
    </source>
</evidence>
<evidence type="ECO:0000256" key="6">
    <source>
        <dbReference type="ARBA" id="ARBA00022679"/>
    </source>
</evidence>
<dbReference type="InterPro" id="IPR015424">
    <property type="entry name" value="PyrdxlP-dep_Trfase"/>
</dbReference>
<evidence type="ECO:0000256" key="2">
    <source>
        <dbReference type="ARBA" id="ARBA00002513"/>
    </source>
</evidence>
<dbReference type="Gene3D" id="3.40.640.10">
    <property type="entry name" value="Type I PLP-dependent aspartate aminotransferase-like (Major domain)"/>
    <property type="match status" value="1"/>
</dbReference>
<evidence type="ECO:0000313" key="14">
    <source>
        <dbReference type="Proteomes" id="UP000076865"/>
    </source>
</evidence>
<dbReference type="InterPro" id="IPR050087">
    <property type="entry name" value="AON_synthase_class-II"/>
</dbReference>
<comment type="catalytic activity">
    <reaction evidence="9 11">
        <text>6-carboxyhexanoyl-[ACP] + L-alanine + H(+) = (8S)-8-amino-7-oxononanoate + holo-[ACP] + CO2</text>
        <dbReference type="Rhea" id="RHEA:42288"/>
        <dbReference type="Rhea" id="RHEA-COMP:9685"/>
        <dbReference type="Rhea" id="RHEA-COMP:9955"/>
        <dbReference type="ChEBI" id="CHEBI:15378"/>
        <dbReference type="ChEBI" id="CHEBI:16526"/>
        <dbReference type="ChEBI" id="CHEBI:57972"/>
        <dbReference type="ChEBI" id="CHEBI:64479"/>
        <dbReference type="ChEBI" id="CHEBI:78846"/>
        <dbReference type="ChEBI" id="CHEBI:149468"/>
        <dbReference type="EC" id="2.3.1.47"/>
    </reaction>
</comment>
<dbReference type="InterPro" id="IPR004723">
    <property type="entry name" value="AONS_Archaea/Proteobacteria"/>
</dbReference>
<name>A0A167TJS5_9BACL</name>
<evidence type="ECO:0000256" key="3">
    <source>
        <dbReference type="ARBA" id="ARBA00004746"/>
    </source>
</evidence>
<organism evidence="13 14">
    <name type="scientific">Anoxybacteroides amylolyticum</name>
    <dbReference type="NCBI Taxonomy" id="294699"/>
    <lineage>
        <taxon>Bacteria</taxon>
        <taxon>Bacillati</taxon>
        <taxon>Bacillota</taxon>
        <taxon>Bacilli</taxon>
        <taxon>Bacillales</taxon>
        <taxon>Anoxybacillaceae</taxon>
        <taxon>Anoxybacteroides</taxon>
    </lineage>
</organism>
<keyword evidence="7" id="KW-0093">Biotin biosynthesis</keyword>
<dbReference type="AlphaFoldDB" id="A0A167TJS5"/>
<dbReference type="UniPathway" id="UPA00078"/>
<dbReference type="Gene3D" id="3.90.1150.10">
    <property type="entry name" value="Aspartate Aminotransferase, domain 1"/>
    <property type="match status" value="1"/>
</dbReference>
<comment type="function">
    <text evidence="2 11">Catalyzes the decarboxylative condensation of pimeloyl-[acyl-carrier protein] and L-alanine to produce 8-amino-7-oxononanoate (AON), [acyl-carrier protein], and carbon dioxide.</text>
</comment>
<feature type="modified residue" description="N6-(pyridoxal phosphate)lysine" evidence="10">
    <location>
        <position position="236"/>
    </location>
</feature>
<dbReference type="InterPro" id="IPR015421">
    <property type="entry name" value="PyrdxlP-dep_Trfase_major"/>
</dbReference>
<keyword evidence="14" id="KW-1185">Reference proteome</keyword>
<dbReference type="InterPro" id="IPR004839">
    <property type="entry name" value="Aminotransferase_I/II_large"/>
</dbReference>
<comment type="cofactor">
    <cofactor evidence="1 10 11">
        <name>pyridoxal 5'-phosphate</name>
        <dbReference type="ChEBI" id="CHEBI:597326"/>
    </cofactor>
</comment>
<dbReference type="InterPro" id="IPR015422">
    <property type="entry name" value="PyrdxlP-dep_Trfase_small"/>
</dbReference>
<evidence type="ECO:0000256" key="1">
    <source>
        <dbReference type="ARBA" id="ARBA00001933"/>
    </source>
</evidence>
<dbReference type="EMBL" id="CP015438">
    <property type="protein sequence ID" value="ANB61100.1"/>
    <property type="molecule type" value="Genomic_DNA"/>
</dbReference>
<dbReference type="PROSITE" id="PS00599">
    <property type="entry name" value="AA_TRANSFER_CLASS_2"/>
    <property type="match status" value="1"/>
</dbReference>
<reference evidence="13 14" key="1">
    <citation type="journal article" date="2006" name="Syst. Appl. Microbiol.">
        <title>Anoxybacillus amylolyticus sp. nov., a thermophilic amylase producing bacterium isolated from Mount Rittmann (Antarctica).</title>
        <authorList>
            <person name="Poli A."/>
            <person name="Esposito E."/>
            <person name="Lama L."/>
            <person name="Orlando P."/>
            <person name="Nicolaus G."/>
            <person name="de Appolonia F."/>
            <person name="Gambacorta A."/>
            <person name="Nicolaus B."/>
        </authorList>
    </citation>
    <scope>NUCLEOTIDE SEQUENCE [LARGE SCALE GENOMIC DNA]</scope>
    <source>
        <strain evidence="13 14">DSM 15939</strain>
    </source>
</reference>
<dbReference type="Proteomes" id="UP000076865">
    <property type="component" value="Chromosome"/>
</dbReference>
<evidence type="ECO:0000256" key="8">
    <source>
        <dbReference type="ARBA" id="ARBA00022898"/>
    </source>
</evidence>
<sequence>MWHDFHVQLDELAEKAQKRKLYEADSDGCFVWMDGKKLFNLASNNYLGLANDERLIEASVRAAKTYGAGATASRLIVGNFSLYQEAEAALAEWKGSEAALIVNSGYTANVGILSAIAGRGAVIFSDKWNHASIVDGAILSRADVKRYRHNDIDHLEALLQKTDKQKRKIIVTDTVFSMDGDIAPLCELVRLKEAYGALLVVDEAHASGVYGEKGEGLAHHLGIAEQVDLQMGTFSKALGAFGAYVAGKKVLIDYLINHMRSFIFTTALPPAVLGAIRAAVAVVQEAHERRRQLHELSFYFRTRLQALGFDTGRSITQIVPVIVGDNERAVRFSRHLQERGIAAVAIRPPTVPEGTARIRFSLMATMTKEQLDWALAQIAAVGKEMKVIS</sequence>
<evidence type="ECO:0000313" key="13">
    <source>
        <dbReference type="EMBL" id="ANB61100.1"/>
    </source>
</evidence>
<dbReference type="InterPro" id="IPR001917">
    <property type="entry name" value="Aminotrans_II_pyridoxalP_BS"/>
</dbReference>
<evidence type="ECO:0000256" key="10">
    <source>
        <dbReference type="PIRSR" id="PIRSR604723-51"/>
    </source>
</evidence>
<dbReference type="PATRIC" id="fig|294699.3.peg.2382"/>
<dbReference type="KEGG" id="aamy:GFC30_2303"/>
<evidence type="ECO:0000259" key="12">
    <source>
        <dbReference type="Pfam" id="PF00155"/>
    </source>
</evidence>
<evidence type="ECO:0000256" key="5">
    <source>
        <dbReference type="ARBA" id="ARBA00011738"/>
    </source>
</evidence>
<comment type="subunit">
    <text evidence="5 11">Homodimer.</text>
</comment>
<dbReference type="FunFam" id="3.40.640.10:FF:000006">
    <property type="entry name" value="5-aminolevulinate synthase, mitochondrial"/>
    <property type="match status" value="1"/>
</dbReference>
<evidence type="ECO:0000256" key="11">
    <source>
        <dbReference type="RuleBase" id="RU003693"/>
    </source>
</evidence>
<dbReference type="SUPFAM" id="SSF53383">
    <property type="entry name" value="PLP-dependent transferases"/>
    <property type="match status" value="1"/>
</dbReference>
<accession>A0A167TJS5</accession>
<comment type="pathway">
    <text evidence="3 11">Cofactor biosynthesis; biotin biosynthesis.</text>
</comment>
<evidence type="ECO:0000256" key="7">
    <source>
        <dbReference type="ARBA" id="ARBA00022756"/>
    </source>
</evidence>
<gene>
    <name evidence="13" type="primary">bioF</name>
    <name evidence="13" type="ORF">GFC30_2303</name>
</gene>
<keyword evidence="8 10" id="KW-0663">Pyridoxal phosphate</keyword>
<dbReference type="OrthoDB" id="9807157at2"/>
<dbReference type="Pfam" id="PF00155">
    <property type="entry name" value="Aminotran_1_2"/>
    <property type="match status" value="1"/>
</dbReference>
<dbReference type="CDD" id="cd06454">
    <property type="entry name" value="KBL_like"/>
    <property type="match status" value="1"/>
</dbReference>
<protein>
    <recommendedName>
        <fullName evidence="11">8-amino-7-ketopelargonate synthase</fullName>
        <ecNumber evidence="11">2.3.1.47</ecNumber>
    </recommendedName>
</protein>
<dbReference type="GO" id="GO:0030170">
    <property type="term" value="F:pyridoxal phosphate binding"/>
    <property type="evidence" value="ECO:0007669"/>
    <property type="project" value="InterPro"/>
</dbReference>
<comment type="similarity">
    <text evidence="4 11">Belongs to the class-II pyridoxal-phosphate-dependent aminotransferase family. BioF subfamily.</text>
</comment>
<evidence type="ECO:0000256" key="9">
    <source>
        <dbReference type="ARBA" id="ARBA00047715"/>
    </source>
</evidence>
<feature type="domain" description="Aminotransferase class I/classII large" evidence="12">
    <location>
        <begin position="37"/>
        <end position="378"/>
    </location>
</feature>
<dbReference type="NCBIfam" id="TIGR00858">
    <property type="entry name" value="bioF"/>
    <property type="match status" value="1"/>
</dbReference>
<dbReference type="GO" id="GO:0008710">
    <property type="term" value="F:8-amino-7-oxononanoate synthase activity"/>
    <property type="evidence" value="ECO:0007669"/>
    <property type="project" value="UniProtKB-UniRule"/>
</dbReference>
<proteinExistence type="inferred from homology"/>
<keyword evidence="13" id="KW-0012">Acyltransferase</keyword>
<dbReference type="EC" id="2.3.1.47" evidence="11"/>